<evidence type="ECO:0000256" key="1">
    <source>
        <dbReference type="SAM" id="Phobius"/>
    </source>
</evidence>
<protein>
    <submittedName>
        <fullName evidence="2">DUF4245 domain-containing protein</fullName>
    </submittedName>
</protein>
<dbReference type="Pfam" id="PF14030">
    <property type="entry name" value="DUF4245"/>
    <property type="match status" value="1"/>
</dbReference>
<dbReference type="Proteomes" id="UP000744769">
    <property type="component" value="Unassembled WGS sequence"/>
</dbReference>
<name>A0A967EGJ0_9MICO</name>
<keyword evidence="1" id="KW-1133">Transmembrane helix</keyword>
<dbReference type="InterPro" id="IPR025339">
    <property type="entry name" value="DUF4245"/>
</dbReference>
<sequence length="172" mass="18186">MTGSARSLIISMVLVALGAVIWLALVPRPSKVDAPTADVTGIARERSRAQQWSLAYPQGLPSGWRPVNVRMLPAQNEQPTWQAGYDGPNGGYAAVLQTSGKPTSWMRSQTDGAAARGMVTIGGTGWAKVEKSDPDQRSLVRTAPLNGLTTVVTGTGSWEQLQQFAAALKPGS</sequence>
<evidence type="ECO:0000313" key="2">
    <source>
        <dbReference type="EMBL" id="NHN55128.1"/>
    </source>
</evidence>
<keyword evidence="1" id="KW-0472">Membrane</keyword>
<proteinExistence type="predicted"/>
<accession>A0A967EGJ0</accession>
<dbReference type="EMBL" id="JAAOIV010000003">
    <property type="protein sequence ID" value="NHN55128.1"/>
    <property type="molecule type" value="Genomic_DNA"/>
</dbReference>
<feature type="transmembrane region" description="Helical" evidence="1">
    <location>
        <begin position="7"/>
        <end position="25"/>
    </location>
</feature>
<reference evidence="2" key="1">
    <citation type="submission" date="2020-03" db="EMBL/GenBank/DDBJ databases">
        <title>Draft sequencing of Calidifontibacter sp. DB0510.</title>
        <authorList>
            <person name="Kim D.-U."/>
        </authorList>
    </citation>
    <scope>NUCLEOTIDE SEQUENCE</scope>
    <source>
        <strain evidence="2">DB0510</strain>
    </source>
</reference>
<keyword evidence="3" id="KW-1185">Reference proteome</keyword>
<evidence type="ECO:0000313" key="3">
    <source>
        <dbReference type="Proteomes" id="UP000744769"/>
    </source>
</evidence>
<organism evidence="2 3">
    <name type="scientific">Metallococcus carri</name>
    <dbReference type="NCBI Taxonomy" id="1656884"/>
    <lineage>
        <taxon>Bacteria</taxon>
        <taxon>Bacillati</taxon>
        <taxon>Actinomycetota</taxon>
        <taxon>Actinomycetes</taxon>
        <taxon>Micrococcales</taxon>
        <taxon>Dermacoccaceae</taxon>
        <taxon>Metallococcus</taxon>
    </lineage>
</organism>
<gene>
    <name evidence="2" type="ORF">G9U51_04910</name>
</gene>
<comment type="caution">
    <text evidence="2">The sequence shown here is derived from an EMBL/GenBank/DDBJ whole genome shotgun (WGS) entry which is preliminary data.</text>
</comment>
<dbReference type="RefSeq" id="WP_166194149.1">
    <property type="nucleotide sequence ID" value="NZ_JAAOIV010000003.1"/>
</dbReference>
<keyword evidence="1" id="KW-0812">Transmembrane</keyword>
<dbReference type="AlphaFoldDB" id="A0A967EGJ0"/>